<evidence type="ECO:0000313" key="3">
    <source>
        <dbReference type="Proteomes" id="UP000266649"/>
    </source>
</evidence>
<keyword evidence="3" id="KW-1185">Reference proteome</keyword>
<dbReference type="InterPro" id="IPR045386">
    <property type="entry name" value="DUF6525"/>
</dbReference>
<dbReference type="AlphaFoldDB" id="A0A398BPP0"/>
<dbReference type="Pfam" id="PF20135">
    <property type="entry name" value="DUF6525"/>
    <property type="match status" value="1"/>
</dbReference>
<evidence type="ECO:0000256" key="1">
    <source>
        <dbReference type="SAM" id="MobiDB-lite"/>
    </source>
</evidence>
<dbReference type="EMBL" id="QXXQ01000002">
    <property type="protein sequence ID" value="RID92729.1"/>
    <property type="molecule type" value="Genomic_DNA"/>
</dbReference>
<sequence length="98" mass="10892">MRRNLATRLRRRPQRGAPMATYDRLPPPLRRWLAEAILPWSAASALRLWRRTLAETGSEAAALDRLAAAESRLVARDAARIWGAGHPMAGDTRRPVAG</sequence>
<feature type="compositionally biased region" description="Basic residues" evidence="1">
    <location>
        <begin position="1"/>
        <end position="14"/>
    </location>
</feature>
<name>A0A398BPP0_9RHOB</name>
<gene>
    <name evidence="2" type="ORF">D2N39_03360</name>
</gene>
<evidence type="ECO:0000313" key="2">
    <source>
        <dbReference type="EMBL" id="RID92729.1"/>
    </source>
</evidence>
<feature type="region of interest" description="Disordered" evidence="1">
    <location>
        <begin position="1"/>
        <end position="22"/>
    </location>
</feature>
<dbReference type="Proteomes" id="UP000266649">
    <property type="component" value="Unassembled WGS sequence"/>
</dbReference>
<organism evidence="2 3">
    <name type="scientific">Gemmobacter lutimaris</name>
    <dbReference type="NCBI Taxonomy" id="2306023"/>
    <lineage>
        <taxon>Bacteria</taxon>
        <taxon>Pseudomonadati</taxon>
        <taxon>Pseudomonadota</taxon>
        <taxon>Alphaproteobacteria</taxon>
        <taxon>Rhodobacterales</taxon>
        <taxon>Paracoccaceae</taxon>
        <taxon>Gemmobacter</taxon>
    </lineage>
</organism>
<proteinExistence type="predicted"/>
<reference evidence="2 3" key="1">
    <citation type="submission" date="2018-09" db="EMBL/GenBank/DDBJ databases">
        <title>Gemmobacter lutimaris sp. nov., a marine bacterium isolated from tidal flat.</title>
        <authorList>
            <person name="Lee D.W."/>
            <person name="Yoo Y."/>
            <person name="Kim J.-J."/>
            <person name="Kim B.S."/>
        </authorList>
    </citation>
    <scope>NUCLEOTIDE SEQUENCE [LARGE SCALE GENOMIC DNA]</scope>
    <source>
        <strain evidence="2 3">YJ-T1-11</strain>
    </source>
</reference>
<dbReference type="OrthoDB" id="7658988at2"/>
<comment type="caution">
    <text evidence="2">The sequence shown here is derived from an EMBL/GenBank/DDBJ whole genome shotgun (WGS) entry which is preliminary data.</text>
</comment>
<protein>
    <submittedName>
        <fullName evidence="2">Uncharacterized protein</fullName>
    </submittedName>
</protein>
<accession>A0A398BPP0</accession>